<accession>A0A852ZQI1</accession>
<reference evidence="2 3" key="1">
    <citation type="submission" date="2020-07" db="EMBL/GenBank/DDBJ databases">
        <title>Sequencing the genomes of 1000 actinobacteria strains.</title>
        <authorList>
            <person name="Klenk H.-P."/>
        </authorList>
    </citation>
    <scope>NUCLEOTIDE SEQUENCE [LARGE SCALE GENOMIC DNA]</scope>
    <source>
        <strain evidence="2 3">DSM 42178</strain>
    </source>
</reference>
<comment type="caution">
    <text evidence="2">The sequence shown here is derived from an EMBL/GenBank/DDBJ whole genome shotgun (WGS) entry which is preliminary data.</text>
</comment>
<sequence>MPGSNPLTGEPLALDLVNTRPAGPGGRTDLIDTPGRLAAWLALEAERLPAEFRGVAPGPEDLPPLHRVREHVEAVVRALLGGAAPPAAALHGLSEAQRAAPATREVGWDGAAVTAEPRRVGPLGVRLAALLAEAAVDLLTAPAVGRIRECEADGCVMLFLPSHPRRRWCSPSRCGNRARVARYYQRHRPTAGGGE</sequence>
<organism evidence="2 3">
    <name type="scientific">Allostreptomyces psammosilenae</name>
    <dbReference type="NCBI Taxonomy" id="1892865"/>
    <lineage>
        <taxon>Bacteria</taxon>
        <taxon>Bacillati</taxon>
        <taxon>Actinomycetota</taxon>
        <taxon>Actinomycetes</taxon>
        <taxon>Kitasatosporales</taxon>
        <taxon>Streptomycetaceae</taxon>
        <taxon>Allostreptomyces</taxon>
    </lineage>
</organism>
<dbReference type="InterPro" id="IPR021005">
    <property type="entry name" value="Znf_CGNR"/>
</dbReference>
<dbReference type="Pfam" id="PF07336">
    <property type="entry name" value="ABATE"/>
    <property type="match status" value="1"/>
</dbReference>
<dbReference type="InterPro" id="IPR010852">
    <property type="entry name" value="ABATE"/>
</dbReference>
<dbReference type="AlphaFoldDB" id="A0A852ZQI1"/>
<evidence type="ECO:0000313" key="3">
    <source>
        <dbReference type="Proteomes" id="UP000567795"/>
    </source>
</evidence>
<evidence type="ECO:0000313" key="2">
    <source>
        <dbReference type="EMBL" id="NYI03530.1"/>
    </source>
</evidence>
<name>A0A852ZQI1_9ACTN</name>
<dbReference type="RefSeq" id="WP_179812567.1">
    <property type="nucleotide sequence ID" value="NZ_JACBZD010000001.1"/>
</dbReference>
<dbReference type="Pfam" id="PF11706">
    <property type="entry name" value="zf-CGNR"/>
    <property type="match status" value="1"/>
</dbReference>
<feature type="domain" description="Zinc finger CGNR" evidence="1">
    <location>
        <begin position="146"/>
        <end position="187"/>
    </location>
</feature>
<proteinExistence type="predicted"/>
<gene>
    <name evidence="2" type="ORF">FHU37_000473</name>
</gene>
<keyword evidence="3" id="KW-1185">Reference proteome</keyword>
<dbReference type="InterPro" id="IPR023286">
    <property type="entry name" value="ABATE_dom_sf"/>
</dbReference>
<dbReference type="PANTHER" id="PTHR35525:SF3">
    <property type="entry name" value="BLL6575 PROTEIN"/>
    <property type="match status" value="1"/>
</dbReference>
<dbReference type="SUPFAM" id="SSF160904">
    <property type="entry name" value="Jann2411-like"/>
    <property type="match status" value="1"/>
</dbReference>
<dbReference type="EMBL" id="JACBZD010000001">
    <property type="protein sequence ID" value="NYI03530.1"/>
    <property type="molecule type" value="Genomic_DNA"/>
</dbReference>
<dbReference type="Gene3D" id="1.10.3300.10">
    <property type="entry name" value="Jann2411-like domain"/>
    <property type="match status" value="1"/>
</dbReference>
<protein>
    <submittedName>
        <fullName evidence="2">Putative RNA-binding Zn ribbon-like protein</fullName>
    </submittedName>
</protein>
<dbReference type="Proteomes" id="UP000567795">
    <property type="component" value="Unassembled WGS sequence"/>
</dbReference>
<dbReference type="PANTHER" id="PTHR35525">
    <property type="entry name" value="BLL6575 PROTEIN"/>
    <property type="match status" value="1"/>
</dbReference>
<evidence type="ECO:0000259" key="1">
    <source>
        <dbReference type="Pfam" id="PF11706"/>
    </source>
</evidence>